<dbReference type="GO" id="GO:0003677">
    <property type="term" value="F:DNA binding"/>
    <property type="evidence" value="ECO:0007669"/>
    <property type="project" value="UniProtKB-KW"/>
</dbReference>
<feature type="compositionally biased region" description="Basic and acidic residues" evidence="6">
    <location>
        <begin position="716"/>
        <end position="739"/>
    </location>
</feature>
<dbReference type="InterPro" id="IPR022649">
    <property type="entry name" value="Pr_cel_nuc_antig_C"/>
</dbReference>
<proteinExistence type="inferred from homology"/>
<feature type="compositionally biased region" description="Basic residues" evidence="6">
    <location>
        <begin position="230"/>
        <end position="251"/>
    </location>
</feature>
<feature type="compositionally biased region" description="Polar residues" evidence="6">
    <location>
        <begin position="575"/>
        <end position="588"/>
    </location>
</feature>
<sequence>MLEARMSEAGTLKKVLDAVRDLISDANWECSEDGISLQAMDNSHVALVSVHLSQDAFEPYRCDRNMPLGINLGSLTKVIKCAKDNDLVTLKADDSGESLGMTFESENTDRIGEYSIKLLDIDQEHLGIPSTVYDSVISMPSSEFQRICRDLSQLGESIRVEASKEGVRFSVEGDVGKASVLLKQSSGKGIEREEESEEEEEEEEEEEDDNEEDVKPKIEDDDEDEDVKPKDKKRKSAKGGSKKKKPAKKAKKDVVEDGVSISLQQQVSLTFSLKYLNNFTRSTPLSNRVTLSLSKDIPLLLEYEFAAGHIKYFLAPKIDNSAASQMYRQDSAQQRPSAPTFRPASEPELVPGSEKLTVFVGSISAGVSDEWLERLLNAAGNLVTLKRVRGPTGKPQAFGFATFAEPDSVLRAIKTLNGISVPPGERGQPRKNLLVKADEKTRAFLDDYEKTLLKTEDEEVEERRAEEVIGKILDHMADPALHAKGPDMKGTVPIADDTPAHLRDLPPEEIPEAHRQETLNMIEMFRSGAMVNPAVKSKQVQRHEREQRDKDRLEREQAERERERDQKTNARKWGSRNSFGANDPQSYNKPVGFVRSGSNHGAQTDRSEDIAVTLEQAMSMVEQDEKAEKDRVARRSRDRELAFRDRERKFEGKERARLNEYDRDLARERANDSSDTSARESALHKLLAVDDDKLAEKNELFYVNRRKWRNARSQARRKEEAADEADRVAEANESEQVKKDTEAFLEQQARDMENFAKEQKKRGVLMDDGMPIRLSAATAQPSEPVEPTKQVPRKTAFNDEEVDDNGEVIQKRKLVKLDYTGIVPDQDDLTPEQREAAKRVRLREIANGVPEDYAWLSRFDVNWNAITDAVISSRLIPIAQALMQEYFGEADEEMLEVVSDQLKSHKGIDEFIETLEPVMLEDSKTAGVKIWRRLVFEVLTHEEKLNTDGFAL</sequence>
<dbReference type="GO" id="GO:0043626">
    <property type="term" value="C:PCNA complex"/>
    <property type="evidence" value="ECO:0007669"/>
    <property type="project" value="TreeGrafter"/>
</dbReference>
<dbReference type="HAMAP" id="MF_00317">
    <property type="entry name" value="DNApol_clamp_arch"/>
    <property type="match status" value="1"/>
</dbReference>
<name>A0A4T0FG79_9BASI</name>
<dbReference type="PROSITE" id="PS50102">
    <property type="entry name" value="RRM"/>
    <property type="match status" value="1"/>
</dbReference>
<dbReference type="PANTHER" id="PTHR11352:SF0">
    <property type="entry name" value="PROLIFERATING CELL NUCLEAR ANTIGEN"/>
    <property type="match status" value="1"/>
</dbReference>
<comment type="subcellular location">
    <subcellularLocation>
        <location evidence="4">Nucleus</location>
    </subcellularLocation>
</comment>
<dbReference type="GO" id="GO:0030337">
    <property type="term" value="F:DNA polymerase processivity factor activity"/>
    <property type="evidence" value="ECO:0007669"/>
    <property type="project" value="InterPro"/>
</dbReference>
<dbReference type="InterPro" id="IPR000730">
    <property type="entry name" value="Pr_cel_nuc_antig"/>
</dbReference>
<evidence type="ECO:0000313" key="8">
    <source>
        <dbReference type="EMBL" id="TIA87029.1"/>
    </source>
</evidence>
<dbReference type="PROSITE" id="PS01251">
    <property type="entry name" value="PCNA_1"/>
    <property type="match status" value="1"/>
</dbReference>
<feature type="region of interest" description="Disordered" evidence="6">
    <location>
        <begin position="712"/>
        <end position="739"/>
    </location>
</feature>
<dbReference type="EMBL" id="SPNW01000067">
    <property type="protein sequence ID" value="TIA87029.1"/>
    <property type="molecule type" value="Genomic_DNA"/>
</dbReference>
<dbReference type="CDD" id="cd00577">
    <property type="entry name" value="PCNA"/>
    <property type="match status" value="1"/>
</dbReference>
<dbReference type="CDD" id="cd12446">
    <property type="entry name" value="RRM_RBM25"/>
    <property type="match status" value="1"/>
</dbReference>
<feature type="compositionally biased region" description="Polar residues" evidence="6">
    <location>
        <begin position="326"/>
        <end position="337"/>
    </location>
</feature>
<dbReference type="PROSITE" id="PS00293">
    <property type="entry name" value="PCNA_2"/>
    <property type="match status" value="1"/>
</dbReference>
<dbReference type="Gene3D" id="1.20.1390.10">
    <property type="entry name" value="PWI domain"/>
    <property type="match status" value="1"/>
</dbReference>
<accession>A0A4T0FG79</accession>
<keyword evidence="4" id="KW-0539">Nucleus</keyword>
<dbReference type="GO" id="GO:0019985">
    <property type="term" value="P:translesion synthesis"/>
    <property type="evidence" value="ECO:0007669"/>
    <property type="project" value="TreeGrafter"/>
</dbReference>
<dbReference type="NCBIfam" id="TIGR00590">
    <property type="entry name" value="pcna"/>
    <property type="match status" value="1"/>
</dbReference>
<evidence type="ECO:0000313" key="9">
    <source>
        <dbReference type="Proteomes" id="UP000310189"/>
    </source>
</evidence>
<evidence type="ECO:0000256" key="6">
    <source>
        <dbReference type="SAM" id="MobiDB-lite"/>
    </source>
</evidence>
<dbReference type="InterPro" id="IPR046938">
    <property type="entry name" value="DNA_clamp_sf"/>
</dbReference>
<dbReference type="PRINTS" id="PR00339">
    <property type="entry name" value="PCNACYCLIN"/>
</dbReference>
<dbReference type="InterPro" id="IPR012677">
    <property type="entry name" value="Nucleotide-bd_a/b_plait_sf"/>
</dbReference>
<evidence type="ECO:0000256" key="1">
    <source>
        <dbReference type="ARBA" id="ARBA00010462"/>
    </source>
</evidence>
<protein>
    <recommendedName>
        <fullName evidence="4">DNA sliding clamp PCNA</fullName>
    </recommendedName>
</protein>
<evidence type="ECO:0000256" key="4">
    <source>
        <dbReference type="RuleBase" id="RU000641"/>
    </source>
</evidence>
<dbReference type="Pfam" id="PF00076">
    <property type="entry name" value="RRM_1"/>
    <property type="match status" value="1"/>
</dbReference>
<dbReference type="GO" id="GO:0003723">
    <property type="term" value="F:RNA binding"/>
    <property type="evidence" value="ECO:0007669"/>
    <property type="project" value="UniProtKB-UniRule"/>
</dbReference>
<dbReference type="InterPro" id="IPR000504">
    <property type="entry name" value="RRM_dom"/>
</dbReference>
<dbReference type="Pfam" id="PF00705">
    <property type="entry name" value="PCNA_N"/>
    <property type="match status" value="1"/>
</dbReference>
<organism evidence="8 9">
    <name type="scientific">Wallemia hederae</name>
    <dbReference type="NCBI Taxonomy" id="1540922"/>
    <lineage>
        <taxon>Eukaryota</taxon>
        <taxon>Fungi</taxon>
        <taxon>Dikarya</taxon>
        <taxon>Basidiomycota</taxon>
        <taxon>Wallemiomycotina</taxon>
        <taxon>Wallemiomycetes</taxon>
        <taxon>Wallemiales</taxon>
        <taxon>Wallemiaceae</taxon>
        <taxon>Wallemia</taxon>
    </lineage>
</organism>
<keyword evidence="3" id="KW-0694">RNA-binding</keyword>
<keyword evidence="2 5" id="KW-0238">DNA-binding</keyword>
<reference evidence="8 9" key="1">
    <citation type="submission" date="2019-03" db="EMBL/GenBank/DDBJ databases">
        <title>Sequencing 23 genomes of Wallemia ichthyophaga.</title>
        <authorList>
            <person name="Gostincar C."/>
        </authorList>
    </citation>
    <scope>NUCLEOTIDE SEQUENCE [LARGE SCALE GENOMIC DNA]</scope>
    <source>
        <strain evidence="8 9">EXF-5753</strain>
    </source>
</reference>
<gene>
    <name evidence="8" type="ORF">E3P99_03431</name>
</gene>
<dbReference type="AlphaFoldDB" id="A0A4T0FG79"/>
<dbReference type="Gene3D" id="3.10.150.10">
    <property type="entry name" value="DNA Polymerase III, subunit A, domain 2"/>
    <property type="match status" value="3"/>
</dbReference>
<feature type="region of interest" description="Disordered" evidence="6">
    <location>
        <begin position="621"/>
        <end position="680"/>
    </location>
</feature>
<dbReference type="PANTHER" id="PTHR11352">
    <property type="entry name" value="PROLIFERATING CELL NUCLEAR ANTIGEN"/>
    <property type="match status" value="1"/>
</dbReference>
<feature type="region of interest" description="Disordered" evidence="6">
    <location>
        <begin position="482"/>
        <end position="505"/>
    </location>
</feature>
<keyword evidence="5" id="KW-0235">DNA replication</keyword>
<feature type="compositionally biased region" description="Basic and acidic residues" evidence="6">
    <location>
        <begin position="623"/>
        <end position="680"/>
    </location>
</feature>
<dbReference type="OrthoDB" id="534348at2759"/>
<comment type="function">
    <text evidence="4">This protein is an auxiliary protein of DNA polymerase delta and is involved in the control of eukaryotic DNA replication by increasing the polymerase's processivity during elongation of the leading strand.</text>
</comment>
<feature type="region of interest" description="Disordered" evidence="6">
    <location>
        <begin position="326"/>
        <end position="348"/>
    </location>
</feature>
<dbReference type="SMART" id="SM00360">
    <property type="entry name" value="RRM"/>
    <property type="match status" value="1"/>
</dbReference>
<evidence type="ECO:0000259" key="7">
    <source>
        <dbReference type="PROSITE" id="PS50102"/>
    </source>
</evidence>
<keyword evidence="9" id="KW-1185">Reference proteome</keyword>
<evidence type="ECO:0000256" key="5">
    <source>
        <dbReference type="RuleBase" id="RU003671"/>
    </source>
</evidence>
<dbReference type="InterPro" id="IPR022659">
    <property type="entry name" value="Pr_cel_nuc_antig_CS"/>
</dbReference>
<dbReference type="SUPFAM" id="SSF55979">
    <property type="entry name" value="DNA clamp"/>
    <property type="match status" value="2"/>
</dbReference>
<dbReference type="GO" id="GO:0006272">
    <property type="term" value="P:leading strand elongation"/>
    <property type="evidence" value="ECO:0007669"/>
    <property type="project" value="TreeGrafter"/>
</dbReference>
<dbReference type="Pfam" id="PF02747">
    <property type="entry name" value="PCNA_C"/>
    <property type="match status" value="2"/>
</dbReference>
<dbReference type="InterPro" id="IPR034268">
    <property type="entry name" value="RBM25_RRM"/>
</dbReference>
<feature type="compositionally biased region" description="Basic and acidic residues" evidence="6">
    <location>
        <begin position="541"/>
        <end position="568"/>
    </location>
</feature>
<comment type="caution">
    <text evidence="8">The sequence shown here is derived from an EMBL/GenBank/DDBJ whole genome shotgun (WGS) entry which is preliminary data.</text>
</comment>
<dbReference type="Gene3D" id="3.30.70.330">
    <property type="match status" value="1"/>
</dbReference>
<dbReference type="Proteomes" id="UP000310189">
    <property type="component" value="Unassembled WGS sequence"/>
</dbReference>
<dbReference type="InterPro" id="IPR022648">
    <property type="entry name" value="Pr_cel_nuc_antig_N"/>
</dbReference>
<dbReference type="InterPro" id="IPR035979">
    <property type="entry name" value="RBD_domain_sf"/>
</dbReference>
<feature type="region of interest" description="Disordered" evidence="6">
    <location>
        <begin position="532"/>
        <end position="607"/>
    </location>
</feature>
<dbReference type="GO" id="GO:0006298">
    <property type="term" value="P:mismatch repair"/>
    <property type="evidence" value="ECO:0007669"/>
    <property type="project" value="TreeGrafter"/>
</dbReference>
<feature type="region of interest" description="Disordered" evidence="6">
    <location>
        <begin position="182"/>
        <end position="255"/>
    </location>
</feature>
<dbReference type="FunFam" id="3.10.150.10:FF:000008">
    <property type="entry name" value="Proliferating cell nuclear antigen"/>
    <property type="match status" value="1"/>
</dbReference>
<dbReference type="GO" id="GO:0006275">
    <property type="term" value="P:regulation of DNA replication"/>
    <property type="evidence" value="ECO:0007669"/>
    <property type="project" value="InterPro"/>
</dbReference>
<feature type="domain" description="RRM" evidence="7">
    <location>
        <begin position="356"/>
        <end position="440"/>
    </location>
</feature>
<comment type="similarity">
    <text evidence="1 5">Belongs to the PCNA family.</text>
</comment>
<feature type="compositionally biased region" description="Acidic residues" evidence="6">
    <location>
        <begin position="192"/>
        <end position="212"/>
    </location>
</feature>
<evidence type="ECO:0000256" key="3">
    <source>
        <dbReference type="PROSITE-ProRule" id="PRU00176"/>
    </source>
</evidence>
<dbReference type="SUPFAM" id="SSF54928">
    <property type="entry name" value="RNA-binding domain, RBD"/>
    <property type="match status" value="1"/>
</dbReference>
<evidence type="ECO:0000256" key="2">
    <source>
        <dbReference type="ARBA" id="ARBA00023125"/>
    </source>
</evidence>